<feature type="chain" id="PRO_5026995722" evidence="1">
    <location>
        <begin position="22"/>
        <end position="85"/>
    </location>
</feature>
<keyword evidence="1" id="KW-0732">Signal</keyword>
<proteinExistence type="predicted"/>
<keyword evidence="3" id="KW-1185">Reference proteome</keyword>
<evidence type="ECO:0000313" key="3">
    <source>
        <dbReference type="Proteomes" id="UP000503447"/>
    </source>
</evidence>
<dbReference type="Proteomes" id="UP000503447">
    <property type="component" value="Chromosome"/>
</dbReference>
<feature type="signal peptide" evidence="1">
    <location>
        <begin position="1"/>
        <end position="21"/>
    </location>
</feature>
<accession>A0A6M5YXA0</accession>
<evidence type="ECO:0000256" key="1">
    <source>
        <dbReference type="SAM" id="SignalP"/>
    </source>
</evidence>
<dbReference type="RefSeq" id="WP_171473135.1">
    <property type="nucleotide sequence ID" value="NZ_CP053452.2"/>
</dbReference>
<dbReference type="AlphaFoldDB" id="A0A6M5YXA0"/>
<evidence type="ECO:0000313" key="2">
    <source>
        <dbReference type="EMBL" id="QJW97833.1"/>
    </source>
</evidence>
<sequence length="85" mass="9249">MMTRLSLVAVTLLAAFTFAAADDKADEQRAELGSKGLLQACEAYQNNPQNATMAYPTILTELVKPPFGGTSFLRNGEKDLRDPWG</sequence>
<gene>
    <name evidence="2" type="ORF">FTUN_5413</name>
</gene>
<protein>
    <submittedName>
        <fullName evidence="2">Uncharacterized protein</fullName>
    </submittedName>
</protein>
<organism evidence="2 3">
    <name type="scientific">Frigoriglobus tundricola</name>
    <dbReference type="NCBI Taxonomy" id="2774151"/>
    <lineage>
        <taxon>Bacteria</taxon>
        <taxon>Pseudomonadati</taxon>
        <taxon>Planctomycetota</taxon>
        <taxon>Planctomycetia</taxon>
        <taxon>Gemmatales</taxon>
        <taxon>Gemmataceae</taxon>
        <taxon>Frigoriglobus</taxon>
    </lineage>
</organism>
<dbReference type="KEGG" id="ftj:FTUN_5413"/>
<dbReference type="EMBL" id="CP053452">
    <property type="protein sequence ID" value="QJW97833.1"/>
    <property type="molecule type" value="Genomic_DNA"/>
</dbReference>
<reference evidence="3" key="1">
    <citation type="submission" date="2020-05" db="EMBL/GenBank/DDBJ databases">
        <title>Frigoriglobus tundricola gen. nov., sp. nov., a psychrotolerant cellulolytic planctomycete of the family Gemmataceae with two divergent copies of 16S rRNA gene.</title>
        <authorList>
            <person name="Kulichevskaya I.S."/>
            <person name="Ivanova A.A."/>
            <person name="Naumoff D.G."/>
            <person name="Beletsky A.V."/>
            <person name="Rijpstra W.I.C."/>
            <person name="Sinninghe Damste J.S."/>
            <person name="Mardanov A.V."/>
            <person name="Ravin N.V."/>
            <person name="Dedysh S.N."/>
        </authorList>
    </citation>
    <scope>NUCLEOTIDE SEQUENCE [LARGE SCALE GENOMIC DNA]</scope>
    <source>
        <strain evidence="3">PL17</strain>
    </source>
</reference>
<name>A0A6M5YXA0_9BACT</name>